<dbReference type="SMART" id="SM00320">
    <property type="entry name" value="WD40"/>
    <property type="match status" value="2"/>
</dbReference>
<dbReference type="SMART" id="SM00398">
    <property type="entry name" value="HMG"/>
    <property type="match status" value="1"/>
</dbReference>
<dbReference type="InterPro" id="IPR055339">
    <property type="entry name" value="HMG-box_WDHD1"/>
</dbReference>
<sequence>MGEQLKKIANKCRKRHDYGMRRRSTNRVTLVSINQMKSLLVVLLLAACLVHLNECFYHTGGKRSIMKDVKNADKDILAAIAKDLRRRKFKELRGVNKDLPVAMAKDLRRSDFKSKMPVDRKPMRFAHSEGHTDVCYDENGDYLLTCGSDGDVRIYKDFDDSDPKSFRVGDHVTVLAVKNEKIVTASDNAIQAFTFPEVVTIADGSQRLLKGHTAPVLSVTIDPKDQYIACLTTLSILPKVNDSRISKTMCRLSWQPVSGKGQFGVCEGVISKEDEQEDGNNNITASNHSMDDSLLATAVDGDSDDEQLIIAKKKQKKSNAWIDEEAEDDDDDDDEFKDIRKLKAVLAAPLDFGDGENDVDGDTASEVSAQPTAKKEVIHTPYVPTLQPAFQPSATPAHLMHRFMDEISSIEVEFHDASTHHPLHLTNHLNHTMAALSSTALLLACKVQDDMTSKLVCIHFGSWDNSKEWTTVAVGSSFVAVTTNKRFLRVFTIGGVQRHVFSLPGPVVCTSGRDCQLMVVYHLDNPIPGEQALAAKFLDLRENIITEERLTLSEKSTLSWVGFTENLTPVTVDSAGVVRMLSRSFGSSIWSPVCLTKSNMKNKSDNYWVVGLDEKNQQIRCIYCKGSSYPPTLPRPVLVLLPLQLPLKHTFARNFFLEMKKETLACKSDREFRAVELCELLPDAHSVSLAIKYAALTRRMNLANRLDALARQKAGLETAEESEDELQQADPPIRQSHKRTQSNRPGRYGSTGSRPMEQSGEEEEMEENEMEENGIEENGVDENVGEESDTSSREERRSLANLNNRDSRSNHVVKQPRPPPSPAPSHSSSQGRSNPFRVGSQSNKTAGKSFFDSKKKGKQTTLLKTQSRKEQQAADAITLSEEEQKSQKKSVKKNGFNLWYEENKESLLEAESALSDTELIKLAMRKWKSLGEGEKYEWNEKAKDTAIRRDDRDDLKKRKRKTCEDENEDTSNTLNLAKRKAKEITTGGTTTKLAGFVYKKD</sequence>
<dbReference type="CDD" id="cd21993">
    <property type="entry name" value="HMG-box_WDHD1"/>
    <property type="match status" value="1"/>
</dbReference>
<dbReference type="InterPro" id="IPR048591">
    <property type="entry name" value="WDHD1/CFT4_hel"/>
</dbReference>
<dbReference type="InterPro" id="IPR022100">
    <property type="entry name" value="WDHD1/CFT4_beta-prop_2nd"/>
</dbReference>
<feature type="compositionally biased region" description="Acidic residues" evidence="6">
    <location>
        <begin position="759"/>
        <end position="789"/>
    </location>
</feature>
<keyword evidence="2" id="KW-0853">WD repeat</keyword>
<dbReference type="GO" id="GO:0006281">
    <property type="term" value="P:DNA repair"/>
    <property type="evidence" value="ECO:0007669"/>
    <property type="project" value="TreeGrafter"/>
</dbReference>
<gene>
    <name evidence="8" type="ORF">P5673_027546</name>
</gene>
<dbReference type="AlphaFoldDB" id="A0AAD9UVU5"/>
<dbReference type="Pfam" id="PF12341">
    <property type="entry name" value="Mcl1_mid"/>
    <property type="match status" value="1"/>
</dbReference>
<accession>A0AAD9UVU5</accession>
<evidence type="ECO:0000313" key="9">
    <source>
        <dbReference type="Proteomes" id="UP001249851"/>
    </source>
</evidence>
<dbReference type="Gene3D" id="2.130.10.10">
    <property type="entry name" value="YVTN repeat-like/Quinoprotein amine dehydrogenase"/>
    <property type="match status" value="1"/>
</dbReference>
<proteinExistence type="predicted"/>
<organism evidence="8 9">
    <name type="scientific">Acropora cervicornis</name>
    <name type="common">Staghorn coral</name>
    <dbReference type="NCBI Taxonomy" id="6130"/>
    <lineage>
        <taxon>Eukaryota</taxon>
        <taxon>Metazoa</taxon>
        <taxon>Cnidaria</taxon>
        <taxon>Anthozoa</taxon>
        <taxon>Hexacorallia</taxon>
        <taxon>Scleractinia</taxon>
        <taxon>Astrocoeniina</taxon>
        <taxon>Acroporidae</taxon>
        <taxon>Acropora</taxon>
    </lineage>
</organism>
<dbReference type="InterPro" id="IPR015943">
    <property type="entry name" value="WD40/YVTN_repeat-like_dom_sf"/>
</dbReference>
<comment type="caution">
    <text evidence="8">The sequence shown here is derived from an EMBL/GenBank/DDBJ whole genome shotgun (WGS) entry which is preliminary data.</text>
</comment>
<dbReference type="GO" id="GO:0003682">
    <property type="term" value="F:chromatin binding"/>
    <property type="evidence" value="ECO:0007669"/>
    <property type="project" value="TreeGrafter"/>
</dbReference>
<feature type="domain" description="HMG box" evidence="7">
    <location>
        <begin position="889"/>
        <end position="959"/>
    </location>
</feature>
<dbReference type="PANTHER" id="PTHR19932:SF10">
    <property type="entry name" value="WD REPEAT AND HMG-BOX DNA-BINDING PROTEIN 1"/>
    <property type="match status" value="1"/>
</dbReference>
<evidence type="ECO:0000256" key="3">
    <source>
        <dbReference type="ARBA" id="ARBA00022737"/>
    </source>
</evidence>
<dbReference type="SUPFAM" id="SSF50978">
    <property type="entry name" value="WD40 repeat-like"/>
    <property type="match status" value="1"/>
</dbReference>
<dbReference type="GO" id="GO:0000278">
    <property type="term" value="P:mitotic cell cycle"/>
    <property type="evidence" value="ECO:0007669"/>
    <property type="project" value="TreeGrafter"/>
</dbReference>
<reference evidence="8" key="1">
    <citation type="journal article" date="2023" name="G3 (Bethesda)">
        <title>Whole genome assembly and annotation of the endangered Caribbean coral Acropora cervicornis.</title>
        <authorList>
            <person name="Selwyn J.D."/>
            <person name="Vollmer S.V."/>
        </authorList>
    </citation>
    <scope>NUCLEOTIDE SEQUENCE</scope>
    <source>
        <strain evidence="8">K2</strain>
    </source>
</reference>
<evidence type="ECO:0000256" key="1">
    <source>
        <dbReference type="ARBA" id="ARBA00004123"/>
    </source>
</evidence>
<evidence type="ECO:0000256" key="4">
    <source>
        <dbReference type="ARBA" id="ARBA00023242"/>
    </source>
</evidence>
<dbReference type="Gene3D" id="1.10.30.10">
    <property type="entry name" value="High mobility group box domain"/>
    <property type="match status" value="1"/>
</dbReference>
<feature type="compositionally biased region" description="Basic and acidic residues" evidence="6">
    <location>
        <begin position="939"/>
        <end position="956"/>
    </location>
</feature>
<dbReference type="InterPro" id="IPR036322">
    <property type="entry name" value="WD40_repeat_dom_sf"/>
</dbReference>
<feature type="compositionally biased region" description="Low complexity" evidence="6">
    <location>
        <begin position="824"/>
        <end position="833"/>
    </location>
</feature>
<dbReference type="Pfam" id="PF00400">
    <property type="entry name" value="WD40"/>
    <property type="match status" value="1"/>
</dbReference>
<evidence type="ECO:0000313" key="8">
    <source>
        <dbReference type="EMBL" id="KAK2551567.1"/>
    </source>
</evidence>
<evidence type="ECO:0000256" key="6">
    <source>
        <dbReference type="SAM" id="MobiDB-lite"/>
    </source>
</evidence>
<dbReference type="SUPFAM" id="SSF47095">
    <property type="entry name" value="HMG-box"/>
    <property type="match status" value="1"/>
</dbReference>
<keyword evidence="9" id="KW-1185">Reference proteome</keyword>
<evidence type="ECO:0000256" key="2">
    <source>
        <dbReference type="ARBA" id="ARBA00022574"/>
    </source>
</evidence>
<keyword evidence="4 5" id="KW-0539">Nucleus</keyword>
<keyword evidence="3" id="KW-0677">Repeat</keyword>
<dbReference type="Proteomes" id="UP001249851">
    <property type="component" value="Unassembled WGS sequence"/>
</dbReference>
<dbReference type="Pfam" id="PF00505">
    <property type="entry name" value="HMG_box"/>
    <property type="match status" value="1"/>
</dbReference>
<evidence type="ECO:0000256" key="5">
    <source>
        <dbReference type="PROSITE-ProRule" id="PRU00267"/>
    </source>
</evidence>
<feature type="DNA-binding region" description="HMG box" evidence="5">
    <location>
        <begin position="889"/>
        <end position="959"/>
    </location>
</feature>
<dbReference type="GO" id="GO:0003677">
    <property type="term" value="F:DNA binding"/>
    <property type="evidence" value="ECO:0007669"/>
    <property type="project" value="UniProtKB-UniRule"/>
</dbReference>
<comment type="subcellular location">
    <subcellularLocation>
        <location evidence="1">Nucleus</location>
    </subcellularLocation>
</comment>
<keyword evidence="5 8" id="KW-0238">DNA-binding</keyword>
<dbReference type="InterPro" id="IPR001680">
    <property type="entry name" value="WD40_rpt"/>
</dbReference>
<dbReference type="InterPro" id="IPR009071">
    <property type="entry name" value="HMG_box_dom"/>
</dbReference>
<name>A0AAD9UVU5_ACRCE</name>
<dbReference type="GO" id="GO:0006261">
    <property type="term" value="P:DNA-templated DNA replication"/>
    <property type="evidence" value="ECO:0007669"/>
    <property type="project" value="InterPro"/>
</dbReference>
<reference evidence="8" key="2">
    <citation type="journal article" date="2023" name="Science">
        <title>Genomic signatures of disease resistance in endangered staghorn corals.</title>
        <authorList>
            <person name="Vollmer S.V."/>
            <person name="Selwyn J.D."/>
            <person name="Despard B.A."/>
            <person name="Roesel C.L."/>
        </authorList>
    </citation>
    <scope>NUCLEOTIDE SEQUENCE</scope>
    <source>
        <strain evidence="8">K2</strain>
    </source>
</reference>
<dbReference type="InterPro" id="IPR036910">
    <property type="entry name" value="HMG_box_dom_sf"/>
</dbReference>
<dbReference type="GO" id="GO:0043596">
    <property type="term" value="C:nuclear replication fork"/>
    <property type="evidence" value="ECO:0007669"/>
    <property type="project" value="TreeGrafter"/>
</dbReference>
<feature type="region of interest" description="Disordered" evidence="6">
    <location>
        <begin position="717"/>
        <end position="896"/>
    </location>
</feature>
<feature type="region of interest" description="Disordered" evidence="6">
    <location>
        <begin position="353"/>
        <end position="373"/>
    </location>
</feature>
<dbReference type="EMBL" id="JARQWQ010000096">
    <property type="protein sequence ID" value="KAK2551567.1"/>
    <property type="molecule type" value="Genomic_DNA"/>
</dbReference>
<evidence type="ECO:0000259" key="7">
    <source>
        <dbReference type="PROSITE" id="PS50118"/>
    </source>
</evidence>
<dbReference type="Pfam" id="PF20946">
    <property type="entry name" value="Ctf4_C"/>
    <property type="match status" value="1"/>
</dbReference>
<feature type="compositionally biased region" description="Acidic residues" evidence="6">
    <location>
        <begin position="353"/>
        <end position="363"/>
    </location>
</feature>
<dbReference type="PROSITE" id="PS50118">
    <property type="entry name" value="HMG_BOX_2"/>
    <property type="match status" value="1"/>
</dbReference>
<protein>
    <submittedName>
        <fullName evidence="8">WD repeat and HMG-box DNA-binding protein 1</fullName>
    </submittedName>
</protein>
<dbReference type="PANTHER" id="PTHR19932">
    <property type="entry name" value="WD REPEAT AND HMG-BOX DNA BINDING PROTEIN"/>
    <property type="match status" value="1"/>
</dbReference>
<feature type="region of interest" description="Disordered" evidence="6">
    <location>
        <begin position="939"/>
        <end position="974"/>
    </location>
</feature>
<feature type="compositionally biased region" description="Acidic residues" evidence="6">
    <location>
        <begin position="718"/>
        <end position="727"/>
    </location>
</feature>